<dbReference type="Gene3D" id="3.40.50.720">
    <property type="entry name" value="NAD(P)-binding Rossmann-like Domain"/>
    <property type="match status" value="2"/>
</dbReference>
<dbReference type="Pfam" id="PF13727">
    <property type="entry name" value="CoA_binding_3"/>
    <property type="match status" value="1"/>
</dbReference>
<dbReference type="Pfam" id="PF02719">
    <property type="entry name" value="Polysacc_synt_2"/>
    <property type="match status" value="1"/>
</dbReference>
<dbReference type="InterPro" id="IPR003869">
    <property type="entry name" value="Polysac_CapD-like"/>
</dbReference>
<evidence type="ECO:0000259" key="3">
    <source>
        <dbReference type="Pfam" id="PF02719"/>
    </source>
</evidence>
<keyword evidence="2" id="KW-1133">Transmembrane helix</keyword>
<feature type="transmembrane region" description="Helical" evidence="2">
    <location>
        <begin position="83"/>
        <end position="104"/>
    </location>
</feature>
<feature type="transmembrane region" description="Helical" evidence="2">
    <location>
        <begin position="110"/>
        <end position="131"/>
    </location>
</feature>
<name>A0A377FQF3_9BACL</name>
<proteinExistence type="inferred from homology"/>
<dbReference type="PANTHER" id="PTHR43318:SF1">
    <property type="entry name" value="POLYSACCHARIDE BIOSYNTHESIS PROTEIN EPSC-RELATED"/>
    <property type="match status" value="1"/>
</dbReference>
<accession>A0A377FQF3</accession>
<keyword evidence="2" id="KW-0472">Membrane</keyword>
<dbReference type="Proteomes" id="UP000254060">
    <property type="component" value="Unassembled WGS sequence"/>
</dbReference>
<feature type="transmembrane region" description="Helical" evidence="2">
    <location>
        <begin position="50"/>
        <end position="71"/>
    </location>
</feature>
<dbReference type="OrthoDB" id="9803111at2"/>
<dbReference type="InterPro" id="IPR029063">
    <property type="entry name" value="SAM-dependent_MTases_sf"/>
</dbReference>
<evidence type="ECO:0000256" key="1">
    <source>
        <dbReference type="ARBA" id="ARBA00007430"/>
    </source>
</evidence>
<dbReference type="InterPro" id="IPR036291">
    <property type="entry name" value="NAD(P)-bd_dom_sf"/>
</dbReference>
<dbReference type="AlphaFoldDB" id="A0A377FQF3"/>
<dbReference type="CDD" id="cd05237">
    <property type="entry name" value="UDP_invert_4-6DH_SDR_e"/>
    <property type="match status" value="1"/>
</dbReference>
<dbReference type="PANTHER" id="PTHR43318">
    <property type="entry name" value="UDP-N-ACETYLGLUCOSAMINE 4,6-DEHYDRATASE"/>
    <property type="match status" value="1"/>
</dbReference>
<keyword evidence="2" id="KW-0812">Transmembrane</keyword>
<comment type="similarity">
    <text evidence="1">Belongs to the polysaccharide synthase family.</text>
</comment>
<feature type="domain" description="Polysaccharide biosynthesis protein CapD-like" evidence="3">
    <location>
        <begin position="289"/>
        <end position="569"/>
    </location>
</feature>
<sequence>MSIRFNHYPMDRKNTMLMLLDVMIAAAAIFLTFKLLFAHDTTVSGDTTKLMTILALKSAALLGLGWATRVYRIDWRYGSMRELQLLALVLLTSDLLVLGAALVVLKSISYQALFVQSLLAFNGMLFIRLVARTRSFFRFRNAPPSGKATLIIGGGDSGQKITKELKEHRTNVLNVVGILDDNPFLQRLYIHGTPVLGPIDALERKIEELGIEVVVLAIPSLPYSKRIQLLKRIEKTGVESHALPMLSELASGKVSMNEMREVAIEDLLGREPVQLDVSEISQKLKGATIFISGAGGSIGSELCRQLIKFEPGRLILFGHGENSIYSIDRELRGLQTETEICPVIGDVQDRGRLMEVFERYTPHIVYHAAAHKHVPLMEGNPKEAVKNNVYGTKNMVEVADLFNVERFVMISTDKAVNPTNVMGATKRVAEMVVQQQARHSDTTFSVVRFGNVLGSRGSVVPLFKEQIERGGPVTVTHPEMTRYFMTIPEASRLVIQASVRASGGEVFVLDMGQPVKIVDLARRMITLSGFTLDQIAIEYSGIRPGEKLYEELLATSEQTDSQVYDKIFVGCTRPFKSVDPILLTIEHLLDQPNALTSFLLFVANSEIPEEVMENKFTPQIEPVRIRSSDPTQRRKTL</sequence>
<evidence type="ECO:0000313" key="5">
    <source>
        <dbReference type="Proteomes" id="UP000254060"/>
    </source>
</evidence>
<gene>
    <name evidence="4" type="primary">capD_1</name>
    <name evidence="4" type="ORF">NCTC13163_00412</name>
</gene>
<organism evidence="4 5">
    <name type="scientific">Exiguobacterium aurantiacum</name>
    <dbReference type="NCBI Taxonomy" id="33987"/>
    <lineage>
        <taxon>Bacteria</taxon>
        <taxon>Bacillati</taxon>
        <taxon>Bacillota</taxon>
        <taxon>Bacilli</taxon>
        <taxon>Bacillales</taxon>
        <taxon>Bacillales Family XII. Incertae Sedis</taxon>
        <taxon>Exiguobacterium</taxon>
    </lineage>
</organism>
<dbReference type="EMBL" id="UGGP01000001">
    <property type="protein sequence ID" value="STO07067.1"/>
    <property type="molecule type" value="Genomic_DNA"/>
</dbReference>
<dbReference type="SUPFAM" id="SSF53335">
    <property type="entry name" value="S-adenosyl-L-methionine-dependent methyltransferases"/>
    <property type="match status" value="1"/>
</dbReference>
<protein>
    <submittedName>
        <fullName evidence="4">UDP-glucose 4-epimerase</fullName>
        <ecNumber evidence="4">5.1.3.2</ecNumber>
    </submittedName>
</protein>
<feature type="transmembrane region" description="Helical" evidence="2">
    <location>
        <begin position="16"/>
        <end position="38"/>
    </location>
</feature>
<evidence type="ECO:0000256" key="2">
    <source>
        <dbReference type="SAM" id="Phobius"/>
    </source>
</evidence>
<dbReference type="GO" id="GO:0003978">
    <property type="term" value="F:UDP-glucose 4-epimerase activity"/>
    <property type="evidence" value="ECO:0007669"/>
    <property type="project" value="UniProtKB-EC"/>
</dbReference>
<dbReference type="STRING" id="1397694.GCA_000702585_00929"/>
<dbReference type="RefSeq" id="WP_029334220.1">
    <property type="nucleotide sequence ID" value="NZ_UGGP01000001.1"/>
</dbReference>
<dbReference type="InterPro" id="IPR051203">
    <property type="entry name" value="Polysaccharide_Synthase-Rel"/>
</dbReference>
<dbReference type="EC" id="5.1.3.2" evidence="4"/>
<keyword evidence="4" id="KW-0413">Isomerase</keyword>
<evidence type="ECO:0000313" key="4">
    <source>
        <dbReference type="EMBL" id="STO07067.1"/>
    </source>
</evidence>
<dbReference type="SUPFAM" id="SSF51735">
    <property type="entry name" value="NAD(P)-binding Rossmann-fold domains"/>
    <property type="match status" value="1"/>
</dbReference>
<reference evidence="4 5" key="1">
    <citation type="submission" date="2018-06" db="EMBL/GenBank/DDBJ databases">
        <authorList>
            <consortium name="Pathogen Informatics"/>
            <person name="Doyle S."/>
        </authorList>
    </citation>
    <scope>NUCLEOTIDE SEQUENCE [LARGE SCALE GENOMIC DNA]</scope>
    <source>
        <strain evidence="4 5">NCTC13163</strain>
    </source>
</reference>